<dbReference type="Gene3D" id="1.10.60.30">
    <property type="entry name" value="PSPTO4464-like domains"/>
    <property type="match status" value="1"/>
</dbReference>
<dbReference type="KEGG" id="lez:GLE_3404"/>
<accession>A0A0S2DJP8</accession>
<gene>
    <name evidence="1" type="ORF">GLE_3404</name>
</gene>
<proteinExistence type="predicted"/>
<dbReference type="InterPro" id="IPR006839">
    <property type="entry name" value="DarP"/>
</dbReference>
<name>A0A0S2DJP8_LYSEN</name>
<dbReference type="AlphaFoldDB" id="A0A0S2DJP8"/>
<dbReference type="OrthoDB" id="5293604at2"/>
<reference evidence="1 2" key="1">
    <citation type="submission" date="2015-11" db="EMBL/GenBank/DDBJ databases">
        <title>Genome sequences of Lysobacter enzymogenes strain C3 and Lysobacter antibioticus ATCC 29479.</title>
        <authorList>
            <person name="Kobayashi D.Y."/>
        </authorList>
    </citation>
    <scope>NUCLEOTIDE SEQUENCE [LARGE SCALE GENOMIC DNA]</scope>
    <source>
        <strain evidence="1 2">C3</strain>
    </source>
</reference>
<dbReference type="SUPFAM" id="SSF158710">
    <property type="entry name" value="PSPTO4464-like"/>
    <property type="match status" value="1"/>
</dbReference>
<dbReference type="EMBL" id="CP013140">
    <property type="protein sequence ID" value="ALN58750.1"/>
    <property type="molecule type" value="Genomic_DNA"/>
</dbReference>
<dbReference type="Proteomes" id="UP000061569">
    <property type="component" value="Chromosome"/>
</dbReference>
<dbReference type="STRING" id="69.GLE_3404"/>
<protein>
    <submittedName>
        <fullName evidence="1">UPF0307 protein</fullName>
    </submittedName>
</protein>
<evidence type="ECO:0000313" key="1">
    <source>
        <dbReference type="EMBL" id="ALN58750.1"/>
    </source>
</evidence>
<dbReference type="InterPro" id="IPR023153">
    <property type="entry name" value="DarP_sf"/>
</dbReference>
<dbReference type="Pfam" id="PF04751">
    <property type="entry name" value="DarP"/>
    <property type="match status" value="1"/>
</dbReference>
<dbReference type="PATRIC" id="fig|69.6.peg.3353"/>
<evidence type="ECO:0000313" key="2">
    <source>
        <dbReference type="Proteomes" id="UP000061569"/>
    </source>
</evidence>
<sequence>MTIDPQLLRIETWRTRLIDQGFDGIEAFAAAYPRADRKRLKRLIQEAASMRHRHRMPRKLLRYIRELDEAANAHPQR</sequence>
<organism evidence="1 2">
    <name type="scientific">Lysobacter enzymogenes</name>
    <dbReference type="NCBI Taxonomy" id="69"/>
    <lineage>
        <taxon>Bacteria</taxon>
        <taxon>Pseudomonadati</taxon>
        <taxon>Pseudomonadota</taxon>
        <taxon>Gammaproteobacteria</taxon>
        <taxon>Lysobacterales</taxon>
        <taxon>Lysobacteraceae</taxon>
        <taxon>Lysobacter</taxon>
    </lineage>
</organism>